<organism evidence="1 2">
    <name type="scientific">Morus notabilis</name>
    <dbReference type="NCBI Taxonomy" id="981085"/>
    <lineage>
        <taxon>Eukaryota</taxon>
        <taxon>Viridiplantae</taxon>
        <taxon>Streptophyta</taxon>
        <taxon>Embryophyta</taxon>
        <taxon>Tracheophyta</taxon>
        <taxon>Spermatophyta</taxon>
        <taxon>Magnoliopsida</taxon>
        <taxon>eudicotyledons</taxon>
        <taxon>Gunneridae</taxon>
        <taxon>Pentapetalae</taxon>
        <taxon>rosids</taxon>
        <taxon>fabids</taxon>
        <taxon>Rosales</taxon>
        <taxon>Moraceae</taxon>
        <taxon>Moreae</taxon>
        <taxon>Morus</taxon>
    </lineage>
</organism>
<gene>
    <name evidence="1" type="ORF">L484_017177</name>
</gene>
<keyword evidence="2" id="KW-1185">Reference proteome</keyword>
<evidence type="ECO:0000313" key="2">
    <source>
        <dbReference type="Proteomes" id="UP000030645"/>
    </source>
</evidence>
<proteinExistence type="predicted"/>
<evidence type="ECO:0000313" key="1">
    <source>
        <dbReference type="EMBL" id="EXB55272.1"/>
    </source>
</evidence>
<protein>
    <submittedName>
        <fullName evidence="1">Uncharacterized protein</fullName>
    </submittedName>
</protein>
<dbReference type="EMBL" id="KE344232">
    <property type="protein sequence ID" value="EXB55272.1"/>
    <property type="molecule type" value="Genomic_DNA"/>
</dbReference>
<sequence>MGVSHSGMNWRFENIPAKKVLAPTRKVLARARTSSSRSEIEAPVKLDPTPYVGANLFLSVRNPNQMRRLKRKGDAEI</sequence>
<reference evidence="2" key="1">
    <citation type="submission" date="2013-01" db="EMBL/GenBank/DDBJ databases">
        <title>Draft Genome Sequence of a Mulberry Tree, Morus notabilis C.K. Schneid.</title>
        <authorList>
            <person name="He N."/>
            <person name="Zhao S."/>
        </authorList>
    </citation>
    <scope>NUCLEOTIDE SEQUENCE</scope>
</reference>
<dbReference type="Proteomes" id="UP000030645">
    <property type="component" value="Unassembled WGS sequence"/>
</dbReference>
<dbReference type="AlphaFoldDB" id="W9R5Y5"/>
<accession>W9R5Y5</accession>
<name>W9R5Y5_9ROSA</name>